<comment type="similarity">
    <text evidence="2">Belongs to the EAF7 family.</text>
</comment>
<feature type="compositionally biased region" description="Basic and acidic residues" evidence="9">
    <location>
        <begin position="219"/>
        <end position="235"/>
    </location>
</feature>
<dbReference type="Proteomes" id="UP000191024">
    <property type="component" value="Chromosome B"/>
</dbReference>
<evidence type="ECO:0000313" key="11">
    <source>
        <dbReference type="Proteomes" id="UP000191024"/>
    </source>
</evidence>
<dbReference type="PANTHER" id="PTHR13581:SF5">
    <property type="entry name" value="MRG_MORF4L-BINDING PROTEIN"/>
    <property type="match status" value="1"/>
</dbReference>
<feature type="compositionally biased region" description="Basic and acidic residues" evidence="9">
    <location>
        <begin position="88"/>
        <end position="98"/>
    </location>
</feature>
<dbReference type="GO" id="GO:0006357">
    <property type="term" value="P:regulation of transcription by RNA polymerase II"/>
    <property type="evidence" value="ECO:0007669"/>
    <property type="project" value="TreeGrafter"/>
</dbReference>
<dbReference type="GO" id="GO:0005634">
    <property type="term" value="C:nucleus"/>
    <property type="evidence" value="ECO:0007669"/>
    <property type="project" value="UniProtKB-SubCell"/>
</dbReference>
<evidence type="ECO:0000256" key="2">
    <source>
        <dbReference type="ARBA" id="ARBA00007117"/>
    </source>
</evidence>
<keyword evidence="7" id="KW-0539">Nucleus</keyword>
<evidence type="ECO:0000256" key="9">
    <source>
        <dbReference type="SAM" id="MobiDB-lite"/>
    </source>
</evidence>
<keyword evidence="6" id="KW-0804">Transcription</keyword>
<dbReference type="STRING" id="1230905.A0A1G4ITR9"/>
<reference evidence="10 11" key="1">
    <citation type="submission" date="2016-03" db="EMBL/GenBank/DDBJ databases">
        <authorList>
            <person name="Devillers H."/>
        </authorList>
    </citation>
    <scope>NUCLEOTIDE SEQUENCE [LARGE SCALE GENOMIC DNA]</scope>
    <source>
        <strain evidence="10">CBS 11717</strain>
    </source>
</reference>
<dbReference type="EMBL" id="LT598464">
    <property type="protein sequence ID" value="SCU80255.1"/>
    <property type="molecule type" value="Genomic_DNA"/>
</dbReference>
<evidence type="ECO:0000256" key="5">
    <source>
        <dbReference type="ARBA" id="ARBA00023015"/>
    </source>
</evidence>
<dbReference type="GO" id="GO:0035267">
    <property type="term" value="C:NuA4 histone acetyltransferase complex"/>
    <property type="evidence" value="ECO:0007669"/>
    <property type="project" value="TreeGrafter"/>
</dbReference>
<evidence type="ECO:0000256" key="4">
    <source>
        <dbReference type="ARBA" id="ARBA00022853"/>
    </source>
</evidence>
<dbReference type="Pfam" id="PF07904">
    <property type="entry name" value="Eaf7"/>
    <property type="match status" value="1"/>
</dbReference>
<keyword evidence="5" id="KW-0805">Transcription regulation</keyword>
<comment type="subcellular location">
    <subcellularLocation>
        <location evidence="1">Nucleus</location>
    </subcellularLocation>
</comment>
<proteinExistence type="inferred from homology"/>
<evidence type="ECO:0000256" key="6">
    <source>
        <dbReference type="ARBA" id="ARBA00023163"/>
    </source>
</evidence>
<accession>A0A1G4ITR9</accession>
<feature type="compositionally biased region" description="Low complexity" evidence="9">
    <location>
        <begin position="272"/>
        <end position="289"/>
    </location>
</feature>
<dbReference type="OrthoDB" id="5595141at2759"/>
<gene>
    <name evidence="10" type="ORF">LAMI_0B01398G</name>
</gene>
<feature type="region of interest" description="Disordered" evidence="9">
    <location>
        <begin position="134"/>
        <end position="310"/>
    </location>
</feature>
<organism evidence="10 11">
    <name type="scientific">Lachancea mirantina</name>
    <dbReference type="NCBI Taxonomy" id="1230905"/>
    <lineage>
        <taxon>Eukaryota</taxon>
        <taxon>Fungi</taxon>
        <taxon>Dikarya</taxon>
        <taxon>Ascomycota</taxon>
        <taxon>Saccharomycotina</taxon>
        <taxon>Saccharomycetes</taxon>
        <taxon>Saccharomycetales</taxon>
        <taxon>Saccharomycetaceae</taxon>
        <taxon>Lachancea</taxon>
    </lineage>
</organism>
<evidence type="ECO:0000313" key="10">
    <source>
        <dbReference type="EMBL" id="SCU80255.1"/>
    </source>
</evidence>
<sequence>MSEPWSTEDEIRLLRWIGEFKPIGVNKHFHMISILEKLNNPDKFPVVLLFDKLKSGAQRTYLAQDVWTKLADYYVLEKLDKMDDALEAEHENGNRDSDGLSGPMRTNWTSKREFSLPWEEYGELMVSNARDGLETAPDAKNDEDSISPASVASADNGPVRRVTRSAVTTRSNARTTRSHATESDAAPQDVKDSAPEPVPEPESEPKREPDQPISDDDDHQAPAEARSKPELEKPPLKRTRVSTRTQTASVATASAATAADEPLQPVPETADDTAAAGKKGKKPSTAASKDTATPAPRASSRVASRLRNRK</sequence>
<evidence type="ECO:0000256" key="1">
    <source>
        <dbReference type="ARBA" id="ARBA00004123"/>
    </source>
</evidence>
<name>A0A1G4ITR9_9SACH</name>
<protein>
    <recommendedName>
        <fullName evidence="3">Chromatin modification-related protein EAF7</fullName>
    </recommendedName>
</protein>
<dbReference type="AlphaFoldDB" id="A0A1G4ITR9"/>
<evidence type="ECO:0000256" key="7">
    <source>
        <dbReference type="ARBA" id="ARBA00023242"/>
    </source>
</evidence>
<comment type="function">
    <text evidence="8">Component of the NuA4 histone acetyltransferase complex which is involved in transcriptional activation of selected genes principally by acetylation of nucleosomal histone H4 and H2A. The NuA4 complex is also involved in DNA repair.</text>
</comment>
<dbReference type="GO" id="GO:0006325">
    <property type="term" value="P:chromatin organization"/>
    <property type="evidence" value="ECO:0007669"/>
    <property type="project" value="UniProtKB-KW"/>
</dbReference>
<evidence type="ECO:0000256" key="3">
    <source>
        <dbReference type="ARBA" id="ARBA00018502"/>
    </source>
</evidence>
<dbReference type="PANTHER" id="PTHR13581">
    <property type="entry name" value="MRG-BINDING PROTEIN"/>
    <property type="match status" value="1"/>
</dbReference>
<feature type="region of interest" description="Disordered" evidence="9">
    <location>
        <begin position="88"/>
        <end position="108"/>
    </location>
</feature>
<feature type="compositionally biased region" description="Basic and acidic residues" evidence="9">
    <location>
        <begin position="134"/>
        <end position="143"/>
    </location>
</feature>
<evidence type="ECO:0000256" key="8">
    <source>
        <dbReference type="ARBA" id="ARBA00025178"/>
    </source>
</evidence>
<dbReference type="InterPro" id="IPR012423">
    <property type="entry name" value="Eaf7/MRGBP"/>
</dbReference>
<keyword evidence="11" id="KW-1185">Reference proteome</keyword>
<feature type="compositionally biased region" description="Low complexity" evidence="9">
    <location>
        <begin position="242"/>
        <end position="259"/>
    </location>
</feature>
<keyword evidence="4" id="KW-0156">Chromatin regulator</keyword>